<dbReference type="GO" id="GO:0033254">
    <property type="term" value="C:vacuolar transporter chaperone complex"/>
    <property type="evidence" value="ECO:0007669"/>
    <property type="project" value="TreeGrafter"/>
</dbReference>
<dbReference type="RefSeq" id="XP_033382131.1">
    <property type="nucleotide sequence ID" value="XM_033522331.1"/>
</dbReference>
<dbReference type="GO" id="GO:0000329">
    <property type="term" value="C:fungal-type vacuole membrane"/>
    <property type="evidence" value="ECO:0007669"/>
    <property type="project" value="TreeGrafter"/>
</dbReference>
<dbReference type="PANTHER" id="PTHR46140">
    <property type="entry name" value="VACUOLAR TRANSPORTER CHAPERONE 1-RELATED"/>
    <property type="match status" value="1"/>
</dbReference>
<evidence type="ECO:0000313" key="8">
    <source>
        <dbReference type="EMBL" id="KAF2013792.1"/>
    </source>
</evidence>
<keyword evidence="4 6" id="KW-0472">Membrane</keyword>
<keyword evidence="2 6" id="KW-0812">Transmembrane</keyword>
<evidence type="ECO:0000313" key="9">
    <source>
        <dbReference type="Proteomes" id="UP000799778"/>
    </source>
</evidence>
<dbReference type="EMBL" id="ML978071">
    <property type="protein sequence ID" value="KAF2013792.1"/>
    <property type="molecule type" value="Genomic_DNA"/>
</dbReference>
<sequence length="670" mass="73980">MGNSGPLTPFTGSSQGAAATLAQAIESGSDVEFDVALSTTPLGSRGNTAMYWIHVDHIVEVQVLLLQQLRPHSSRPGSSRASPHATPHRRISTATVDGYFGKEDDVGMIVLDQLEFFVPKQNASTVSASEGATGRTRAQAAGYVHWTGEEASVIVRGPEGGFGGLKTAIIKRKLVESFLDTPNSFADIPEAESYDANGKHGDSKKTGSVRQWLSGHKNIRPIAGLCSKRTRFVGLQNSSSGGIWATLDRDIAFKESVQTDLCSHEWASEARKGAHRFGHAVLEIRREGGYPESLIQRLDNSHLVQRVHGYSLETHAVWSCHKPAAMSPPVWISLLDQDLLKVPAPVKKRRRRQAATVPDTQSNSSRPDTSPSAASLTDGQSTPFTSRHDETPGTSASEMMNVPSLQAFRKKRRRPFAEYPPPIESEEPPQRQGYWNEYDNPESEDDGYYIYVDPDASMGFPGQEMFEDLARKAKRFFWRKNTSEQSPLLIAAEYPSSDDELETAGEPAASNSRRHNYGAIDPVEGQRSQGGYWSSLFRSFRDPARDAETLDSLHRQSALERQTLMARLQVRQHQGEMAKLQTYISCLGAAVVLDIVLCVLAKTSRRKLRGEVDVAIILGTLCNLLLLLTAVVTIQTRHDHIGWIHQGTVYIMVIGMVVVDILLFRWALNL</sequence>
<evidence type="ECO:0000256" key="3">
    <source>
        <dbReference type="ARBA" id="ARBA00022989"/>
    </source>
</evidence>
<gene>
    <name evidence="8" type="ORF">BU24DRAFT_247180</name>
</gene>
<dbReference type="OrthoDB" id="5588846at2759"/>
<dbReference type="GeneID" id="54279728"/>
<dbReference type="PANTHER" id="PTHR46140:SF1">
    <property type="entry name" value="VACUOLAR TRANSPORTER CHAPERONE COMPLEX SUBUNIT 4-RELATED"/>
    <property type="match status" value="1"/>
</dbReference>
<dbReference type="GO" id="GO:0016237">
    <property type="term" value="P:microautophagy"/>
    <property type="evidence" value="ECO:0007669"/>
    <property type="project" value="TreeGrafter"/>
</dbReference>
<evidence type="ECO:0000259" key="7">
    <source>
        <dbReference type="Pfam" id="PF09359"/>
    </source>
</evidence>
<evidence type="ECO:0000256" key="4">
    <source>
        <dbReference type="ARBA" id="ARBA00023136"/>
    </source>
</evidence>
<feature type="domain" description="VTC" evidence="7">
    <location>
        <begin position="171"/>
        <end position="317"/>
    </location>
</feature>
<keyword evidence="9" id="KW-1185">Reference proteome</keyword>
<evidence type="ECO:0000256" key="6">
    <source>
        <dbReference type="SAM" id="Phobius"/>
    </source>
</evidence>
<feature type="compositionally biased region" description="Polar residues" evidence="5">
    <location>
        <begin position="358"/>
        <end position="385"/>
    </location>
</feature>
<accession>A0A6A5XKY1</accession>
<comment type="subcellular location">
    <subcellularLocation>
        <location evidence="1">Endomembrane system</location>
        <topology evidence="1">Multi-pass membrane protein</topology>
    </subcellularLocation>
</comment>
<feature type="transmembrane region" description="Helical" evidence="6">
    <location>
        <begin position="580"/>
        <end position="600"/>
    </location>
</feature>
<dbReference type="Proteomes" id="UP000799778">
    <property type="component" value="Unassembled WGS sequence"/>
</dbReference>
<dbReference type="InterPro" id="IPR018966">
    <property type="entry name" value="VTC_domain"/>
</dbReference>
<proteinExistence type="predicted"/>
<feature type="transmembrane region" description="Helical" evidence="6">
    <location>
        <begin position="612"/>
        <end position="635"/>
    </location>
</feature>
<feature type="region of interest" description="Disordered" evidence="5">
    <location>
        <begin position="345"/>
        <end position="440"/>
    </location>
</feature>
<evidence type="ECO:0000256" key="2">
    <source>
        <dbReference type="ARBA" id="ARBA00022692"/>
    </source>
</evidence>
<dbReference type="GO" id="GO:0012505">
    <property type="term" value="C:endomembrane system"/>
    <property type="evidence" value="ECO:0007669"/>
    <property type="project" value="UniProtKB-SubCell"/>
</dbReference>
<name>A0A6A5XKY1_9PLEO</name>
<dbReference type="GO" id="GO:0006799">
    <property type="term" value="P:polyphosphate biosynthetic process"/>
    <property type="evidence" value="ECO:0007669"/>
    <property type="project" value="UniProtKB-ARBA"/>
</dbReference>
<dbReference type="InterPro" id="IPR051572">
    <property type="entry name" value="VTC_Complex_Subunit"/>
</dbReference>
<evidence type="ECO:0000256" key="1">
    <source>
        <dbReference type="ARBA" id="ARBA00004127"/>
    </source>
</evidence>
<dbReference type="Gene3D" id="3.20.100.30">
    <property type="entry name" value="VTC, catalytic tunnel domain"/>
    <property type="match status" value="1"/>
</dbReference>
<dbReference type="AlphaFoldDB" id="A0A6A5XKY1"/>
<feature type="region of interest" description="Disordered" evidence="5">
    <location>
        <begin position="496"/>
        <end position="521"/>
    </location>
</feature>
<protein>
    <recommendedName>
        <fullName evidence="7">VTC domain-containing protein</fullName>
    </recommendedName>
</protein>
<keyword evidence="3 6" id="KW-1133">Transmembrane helix</keyword>
<organism evidence="8 9">
    <name type="scientific">Aaosphaeria arxii CBS 175.79</name>
    <dbReference type="NCBI Taxonomy" id="1450172"/>
    <lineage>
        <taxon>Eukaryota</taxon>
        <taxon>Fungi</taxon>
        <taxon>Dikarya</taxon>
        <taxon>Ascomycota</taxon>
        <taxon>Pezizomycotina</taxon>
        <taxon>Dothideomycetes</taxon>
        <taxon>Pleosporomycetidae</taxon>
        <taxon>Pleosporales</taxon>
        <taxon>Pleosporales incertae sedis</taxon>
        <taxon>Aaosphaeria</taxon>
    </lineage>
</organism>
<dbReference type="InterPro" id="IPR042267">
    <property type="entry name" value="VTC_sf"/>
</dbReference>
<reference evidence="8" key="1">
    <citation type="journal article" date="2020" name="Stud. Mycol.">
        <title>101 Dothideomycetes genomes: a test case for predicting lifestyles and emergence of pathogens.</title>
        <authorList>
            <person name="Haridas S."/>
            <person name="Albert R."/>
            <person name="Binder M."/>
            <person name="Bloem J."/>
            <person name="Labutti K."/>
            <person name="Salamov A."/>
            <person name="Andreopoulos B."/>
            <person name="Baker S."/>
            <person name="Barry K."/>
            <person name="Bills G."/>
            <person name="Bluhm B."/>
            <person name="Cannon C."/>
            <person name="Castanera R."/>
            <person name="Culley D."/>
            <person name="Daum C."/>
            <person name="Ezra D."/>
            <person name="Gonzalez J."/>
            <person name="Henrissat B."/>
            <person name="Kuo A."/>
            <person name="Liang C."/>
            <person name="Lipzen A."/>
            <person name="Lutzoni F."/>
            <person name="Magnuson J."/>
            <person name="Mondo S."/>
            <person name="Nolan M."/>
            <person name="Ohm R."/>
            <person name="Pangilinan J."/>
            <person name="Park H.-J."/>
            <person name="Ramirez L."/>
            <person name="Alfaro M."/>
            <person name="Sun H."/>
            <person name="Tritt A."/>
            <person name="Yoshinaga Y."/>
            <person name="Zwiers L.-H."/>
            <person name="Turgeon B."/>
            <person name="Goodwin S."/>
            <person name="Spatafora J."/>
            <person name="Crous P."/>
            <person name="Grigoriev I."/>
        </authorList>
    </citation>
    <scope>NUCLEOTIDE SEQUENCE</scope>
    <source>
        <strain evidence="8">CBS 175.79</strain>
    </source>
</reference>
<evidence type="ECO:0000256" key="5">
    <source>
        <dbReference type="SAM" id="MobiDB-lite"/>
    </source>
</evidence>
<dbReference type="GO" id="GO:0007034">
    <property type="term" value="P:vacuolar transport"/>
    <property type="evidence" value="ECO:0007669"/>
    <property type="project" value="TreeGrafter"/>
</dbReference>
<feature type="transmembrane region" description="Helical" evidence="6">
    <location>
        <begin position="647"/>
        <end position="668"/>
    </location>
</feature>
<dbReference type="Pfam" id="PF09359">
    <property type="entry name" value="VTC"/>
    <property type="match status" value="1"/>
</dbReference>
<dbReference type="GO" id="GO:0042144">
    <property type="term" value="P:vacuole fusion, non-autophagic"/>
    <property type="evidence" value="ECO:0007669"/>
    <property type="project" value="TreeGrafter"/>
</dbReference>